<dbReference type="STRING" id="417292.SAMN05421806_108174"/>
<dbReference type="AlphaFoldDB" id="A0A1G9CJZ2"/>
<protein>
    <recommendedName>
        <fullName evidence="4">PH domain-containing protein</fullName>
    </recommendedName>
</protein>
<dbReference type="OrthoDB" id="4333532at2"/>
<proteinExistence type="predicted"/>
<dbReference type="EMBL" id="FNFF01000008">
    <property type="protein sequence ID" value="SDK52007.1"/>
    <property type="molecule type" value="Genomic_DNA"/>
</dbReference>
<evidence type="ECO:0008006" key="4">
    <source>
        <dbReference type="Google" id="ProtNLM"/>
    </source>
</evidence>
<keyword evidence="1" id="KW-0812">Transmembrane</keyword>
<keyword evidence="3" id="KW-1185">Reference proteome</keyword>
<organism evidence="2 3">
    <name type="scientific">Streptomyces indicus</name>
    <dbReference type="NCBI Taxonomy" id="417292"/>
    <lineage>
        <taxon>Bacteria</taxon>
        <taxon>Bacillati</taxon>
        <taxon>Actinomycetota</taxon>
        <taxon>Actinomycetes</taxon>
        <taxon>Kitasatosporales</taxon>
        <taxon>Streptomycetaceae</taxon>
        <taxon>Streptomyces</taxon>
    </lineage>
</organism>
<evidence type="ECO:0000313" key="2">
    <source>
        <dbReference type="EMBL" id="SDK52007.1"/>
    </source>
</evidence>
<feature type="transmembrane region" description="Helical" evidence="1">
    <location>
        <begin position="17"/>
        <end position="38"/>
    </location>
</feature>
<reference evidence="2 3" key="1">
    <citation type="submission" date="2016-10" db="EMBL/GenBank/DDBJ databases">
        <authorList>
            <person name="de Groot N.N."/>
        </authorList>
    </citation>
    <scope>NUCLEOTIDE SEQUENCE [LARGE SCALE GENOMIC DNA]</scope>
    <source>
        <strain evidence="2 3">CGMCC 4.5727</strain>
    </source>
</reference>
<keyword evidence="1" id="KW-0472">Membrane</keyword>
<dbReference type="Proteomes" id="UP000199155">
    <property type="component" value="Unassembled WGS sequence"/>
</dbReference>
<evidence type="ECO:0000256" key="1">
    <source>
        <dbReference type="SAM" id="Phobius"/>
    </source>
</evidence>
<accession>A0A1G9CJZ2</accession>
<name>A0A1G9CJZ2_9ACTN</name>
<sequence>MNAPAEDRHWHHELRDALLCAGLLVALLCLIDTAAGLISPPRALLWTALGALLLAVLVPPRVRAGEGWLEQRGLCGTKRVHTDLLVSVRWLDGVSQRLLLRDTYGVRIELDPHVLTRNPELWARVDADARTSVERGLLRCGATALRQLSRRIDSETAHVLFRISGLR</sequence>
<gene>
    <name evidence="2" type="ORF">SAMN05421806_108174</name>
</gene>
<feature type="transmembrane region" description="Helical" evidence="1">
    <location>
        <begin position="44"/>
        <end position="62"/>
    </location>
</feature>
<keyword evidence="1" id="KW-1133">Transmembrane helix</keyword>
<evidence type="ECO:0000313" key="3">
    <source>
        <dbReference type="Proteomes" id="UP000199155"/>
    </source>
</evidence>
<dbReference type="RefSeq" id="WP_093612535.1">
    <property type="nucleotide sequence ID" value="NZ_FNFF01000008.1"/>
</dbReference>